<organism evidence="2 3">
    <name type="scientific">Haemaphysalis longicornis</name>
    <name type="common">Bush tick</name>
    <dbReference type="NCBI Taxonomy" id="44386"/>
    <lineage>
        <taxon>Eukaryota</taxon>
        <taxon>Metazoa</taxon>
        <taxon>Ecdysozoa</taxon>
        <taxon>Arthropoda</taxon>
        <taxon>Chelicerata</taxon>
        <taxon>Arachnida</taxon>
        <taxon>Acari</taxon>
        <taxon>Parasitiformes</taxon>
        <taxon>Ixodida</taxon>
        <taxon>Ixodoidea</taxon>
        <taxon>Ixodidae</taxon>
        <taxon>Haemaphysalinae</taxon>
        <taxon>Haemaphysalis</taxon>
    </lineage>
</organism>
<comment type="caution">
    <text evidence="2">The sequence shown here is derived from an EMBL/GenBank/DDBJ whole genome shotgun (WGS) entry which is preliminary data.</text>
</comment>
<dbReference type="EMBL" id="JABSTR010000169">
    <property type="protein sequence ID" value="KAH9382684.1"/>
    <property type="molecule type" value="Genomic_DNA"/>
</dbReference>
<feature type="region of interest" description="Disordered" evidence="1">
    <location>
        <begin position="189"/>
        <end position="209"/>
    </location>
</feature>
<name>A0A9J6H7J4_HAELO</name>
<feature type="compositionally biased region" description="Polar residues" evidence="1">
    <location>
        <begin position="150"/>
        <end position="166"/>
    </location>
</feature>
<keyword evidence="3" id="KW-1185">Reference proteome</keyword>
<gene>
    <name evidence="2" type="ORF">HPB48_023240</name>
</gene>
<evidence type="ECO:0000256" key="1">
    <source>
        <dbReference type="SAM" id="MobiDB-lite"/>
    </source>
</evidence>
<evidence type="ECO:0000313" key="3">
    <source>
        <dbReference type="Proteomes" id="UP000821853"/>
    </source>
</evidence>
<dbReference type="AlphaFoldDB" id="A0A9J6H7J4"/>
<dbReference type="OrthoDB" id="7701707at2759"/>
<feature type="compositionally biased region" description="Polar residues" evidence="1">
    <location>
        <begin position="198"/>
        <end position="209"/>
    </location>
</feature>
<feature type="region of interest" description="Disordered" evidence="1">
    <location>
        <begin position="81"/>
        <end position="135"/>
    </location>
</feature>
<proteinExistence type="predicted"/>
<dbReference type="Proteomes" id="UP000821853">
    <property type="component" value="Unassembled WGS sequence"/>
</dbReference>
<evidence type="ECO:0000313" key="2">
    <source>
        <dbReference type="EMBL" id="KAH9382684.1"/>
    </source>
</evidence>
<reference evidence="2 3" key="1">
    <citation type="journal article" date="2020" name="Cell">
        <title>Large-Scale Comparative Analyses of Tick Genomes Elucidate Their Genetic Diversity and Vector Capacities.</title>
        <authorList>
            <consortium name="Tick Genome and Microbiome Consortium (TIGMIC)"/>
            <person name="Jia N."/>
            <person name="Wang J."/>
            <person name="Shi W."/>
            <person name="Du L."/>
            <person name="Sun Y."/>
            <person name="Zhan W."/>
            <person name="Jiang J.F."/>
            <person name="Wang Q."/>
            <person name="Zhang B."/>
            <person name="Ji P."/>
            <person name="Bell-Sakyi L."/>
            <person name="Cui X.M."/>
            <person name="Yuan T.T."/>
            <person name="Jiang B.G."/>
            <person name="Yang W.F."/>
            <person name="Lam T.T."/>
            <person name="Chang Q.C."/>
            <person name="Ding S.J."/>
            <person name="Wang X.J."/>
            <person name="Zhu J.G."/>
            <person name="Ruan X.D."/>
            <person name="Zhao L."/>
            <person name="Wei J.T."/>
            <person name="Ye R.Z."/>
            <person name="Que T.C."/>
            <person name="Du C.H."/>
            <person name="Zhou Y.H."/>
            <person name="Cheng J.X."/>
            <person name="Dai P.F."/>
            <person name="Guo W.B."/>
            <person name="Han X.H."/>
            <person name="Huang E.J."/>
            <person name="Li L.F."/>
            <person name="Wei W."/>
            <person name="Gao Y.C."/>
            <person name="Liu J.Z."/>
            <person name="Shao H.Z."/>
            <person name="Wang X."/>
            <person name="Wang C.C."/>
            <person name="Yang T.C."/>
            <person name="Huo Q.B."/>
            <person name="Li W."/>
            <person name="Chen H.Y."/>
            <person name="Chen S.E."/>
            <person name="Zhou L.G."/>
            <person name="Ni X.B."/>
            <person name="Tian J.H."/>
            <person name="Sheng Y."/>
            <person name="Liu T."/>
            <person name="Pan Y.S."/>
            <person name="Xia L.Y."/>
            <person name="Li J."/>
            <person name="Zhao F."/>
            <person name="Cao W.C."/>
        </authorList>
    </citation>
    <scope>NUCLEOTIDE SEQUENCE [LARGE SCALE GENOMIC DNA]</scope>
    <source>
        <strain evidence="2">HaeL-2018</strain>
    </source>
</reference>
<protein>
    <submittedName>
        <fullName evidence="2">Uncharacterized protein</fullName>
    </submittedName>
</protein>
<accession>A0A9J6H7J4</accession>
<sequence>MNGEIRCTSYRPTRDVCPIRPQQGHRAAVSPTPDSAKCQTCGTANPGPDHQCAPKLGLCQGATYATVARECLQRLRRPYLPRATTGLPPASGRMSGGDFPPLRSQTPGDRVRSQSGHRAKMGQSKDSARASSQYPTLTRSWAAQLFQSTAAQSLPTSPPATQNRANSHPHAEQFVSELRKANEVNANLRREFGKCGRNPTTTSSISSSG</sequence>
<feature type="region of interest" description="Disordered" evidence="1">
    <location>
        <begin position="150"/>
        <end position="173"/>
    </location>
</feature>
<dbReference type="VEuPathDB" id="VectorBase:HLOH_064601"/>